<evidence type="ECO:0000313" key="2">
    <source>
        <dbReference type="Proteomes" id="UP001219525"/>
    </source>
</evidence>
<dbReference type="Proteomes" id="UP001219525">
    <property type="component" value="Unassembled WGS sequence"/>
</dbReference>
<keyword evidence="2" id="KW-1185">Reference proteome</keyword>
<protein>
    <submittedName>
        <fullName evidence="1">Uncharacterized protein</fullName>
    </submittedName>
</protein>
<sequence>MHARDLDDTSRTCHANLVPPLASARASYLASKLTWRVCLVNLAPSASAFLHLFPLPSPPTFWRHPRPATVHSRTQRRKLLLWDPSNTMAASRGTILWLGSDRRLRSRVLITQRMISRSLTRSHSPLGSLPEAASTLPIFGDPTARDADISATSENISSANTSPLSSSALVPLSYVLPAPVAVHARAQHLVHLFQHQQRLALRHRPPRPPALSTSAHAMLTLTHNAAAPLHAQLPMLLGYPPMYLHMAPPGYERAPAIVWTI</sequence>
<evidence type="ECO:0000313" key="1">
    <source>
        <dbReference type="EMBL" id="KAJ7205488.1"/>
    </source>
</evidence>
<proteinExistence type="predicted"/>
<reference evidence="1" key="1">
    <citation type="submission" date="2023-03" db="EMBL/GenBank/DDBJ databases">
        <title>Massive genome expansion in bonnet fungi (Mycena s.s.) driven by repeated elements and novel gene families across ecological guilds.</title>
        <authorList>
            <consortium name="Lawrence Berkeley National Laboratory"/>
            <person name="Harder C.B."/>
            <person name="Miyauchi S."/>
            <person name="Viragh M."/>
            <person name="Kuo A."/>
            <person name="Thoen E."/>
            <person name="Andreopoulos B."/>
            <person name="Lu D."/>
            <person name="Skrede I."/>
            <person name="Drula E."/>
            <person name="Henrissat B."/>
            <person name="Morin E."/>
            <person name="Kohler A."/>
            <person name="Barry K."/>
            <person name="LaButti K."/>
            <person name="Morin E."/>
            <person name="Salamov A."/>
            <person name="Lipzen A."/>
            <person name="Mereny Z."/>
            <person name="Hegedus B."/>
            <person name="Baldrian P."/>
            <person name="Stursova M."/>
            <person name="Weitz H."/>
            <person name="Taylor A."/>
            <person name="Grigoriev I.V."/>
            <person name="Nagy L.G."/>
            <person name="Martin F."/>
            <person name="Kauserud H."/>
        </authorList>
    </citation>
    <scope>NUCLEOTIDE SEQUENCE</scope>
    <source>
        <strain evidence="1">9144</strain>
    </source>
</reference>
<organism evidence="1 2">
    <name type="scientific">Mycena pura</name>
    <dbReference type="NCBI Taxonomy" id="153505"/>
    <lineage>
        <taxon>Eukaryota</taxon>
        <taxon>Fungi</taxon>
        <taxon>Dikarya</taxon>
        <taxon>Basidiomycota</taxon>
        <taxon>Agaricomycotina</taxon>
        <taxon>Agaricomycetes</taxon>
        <taxon>Agaricomycetidae</taxon>
        <taxon>Agaricales</taxon>
        <taxon>Marasmiineae</taxon>
        <taxon>Mycenaceae</taxon>
        <taxon>Mycena</taxon>
    </lineage>
</organism>
<dbReference type="EMBL" id="JARJCW010000043">
    <property type="protein sequence ID" value="KAJ7205488.1"/>
    <property type="molecule type" value="Genomic_DNA"/>
</dbReference>
<dbReference type="AlphaFoldDB" id="A0AAD6VC27"/>
<gene>
    <name evidence="1" type="ORF">GGX14DRAFT_568829</name>
</gene>
<comment type="caution">
    <text evidence="1">The sequence shown here is derived from an EMBL/GenBank/DDBJ whole genome shotgun (WGS) entry which is preliminary data.</text>
</comment>
<accession>A0AAD6VC27</accession>
<name>A0AAD6VC27_9AGAR</name>